<comment type="caution">
    <text evidence="1">The sequence shown here is derived from an EMBL/GenBank/DDBJ whole genome shotgun (WGS) entry which is preliminary data.</text>
</comment>
<evidence type="ECO:0000313" key="1">
    <source>
        <dbReference type="EMBL" id="KAJ9652157.1"/>
    </source>
</evidence>
<accession>A0ACC2ZX24</accession>
<proteinExistence type="predicted"/>
<keyword evidence="2" id="KW-1185">Reference proteome</keyword>
<sequence length="211" mass="23678">MSYGTAPETPKQQPKTVFYLGVLRLKPDQKAEELAVDTDFSSMNFIARASTTSLASLTAKAIAEQTKVGERSTIVEKIGEINLYKTSFGICAIIVTELNYDRFAAQGVLTKTIDAFRSKFTPTEIKEKPAPFNWPELRKLRTDAILEDKASIAATRRELDETKFILHQTIEKVLERGEKLDTLVAKSDELGIMSKNFYKVSRQQNSCCVVM</sequence>
<dbReference type="EMBL" id="JAPDRQ010000213">
    <property type="protein sequence ID" value="KAJ9652157.1"/>
    <property type="molecule type" value="Genomic_DNA"/>
</dbReference>
<organism evidence="1 2">
    <name type="scientific">Neophaeococcomyces mojaviensis</name>
    <dbReference type="NCBI Taxonomy" id="3383035"/>
    <lineage>
        <taxon>Eukaryota</taxon>
        <taxon>Fungi</taxon>
        <taxon>Dikarya</taxon>
        <taxon>Ascomycota</taxon>
        <taxon>Pezizomycotina</taxon>
        <taxon>Eurotiomycetes</taxon>
        <taxon>Chaetothyriomycetidae</taxon>
        <taxon>Chaetothyriales</taxon>
        <taxon>Chaetothyriales incertae sedis</taxon>
        <taxon>Neophaeococcomyces</taxon>
    </lineage>
</organism>
<gene>
    <name evidence="1" type="primary">YKT6</name>
    <name evidence="1" type="ORF">H2198_008579</name>
</gene>
<evidence type="ECO:0000313" key="2">
    <source>
        <dbReference type="Proteomes" id="UP001172386"/>
    </source>
</evidence>
<reference evidence="1" key="1">
    <citation type="submission" date="2022-10" db="EMBL/GenBank/DDBJ databases">
        <title>Culturing micro-colonial fungi from biological soil crusts in the Mojave desert and describing Neophaeococcomyces mojavensis, and introducing the new genera and species Taxawa tesnikishii.</title>
        <authorList>
            <person name="Kurbessoian T."/>
            <person name="Stajich J.E."/>
        </authorList>
    </citation>
    <scope>NUCLEOTIDE SEQUENCE</scope>
    <source>
        <strain evidence="1">JES_112</strain>
    </source>
</reference>
<protein>
    <submittedName>
        <fullName evidence="1">Palmitoyltransferase</fullName>
    </submittedName>
</protein>
<dbReference type="Proteomes" id="UP001172386">
    <property type="component" value="Unassembled WGS sequence"/>
</dbReference>
<name>A0ACC2ZX24_9EURO</name>